<feature type="compositionally biased region" description="Acidic residues" evidence="1">
    <location>
        <begin position="138"/>
        <end position="155"/>
    </location>
</feature>
<feature type="region of interest" description="Disordered" evidence="1">
    <location>
        <begin position="129"/>
        <end position="155"/>
    </location>
</feature>
<dbReference type="CDD" id="cd10540">
    <property type="entry name" value="SET_SpSet7-like"/>
    <property type="match status" value="1"/>
</dbReference>
<evidence type="ECO:0000313" key="3">
    <source>
        <dbReference type="EMBL" id="OBZ90355.1"/>
    </source>
</evidence>
<accession>A0A1C7NMQ0</accession>
<evidence type="ECO:0000313" key="4">
    <source>
        <dbReference type="Proteomes" id="UP000093000"/>
    </source>
</evidence>
<dbReference type="Proteomes" id="UP000093000">
    <property type="component" value="Unassembled WGS sequence"/>
</dbReference>
<dbReference type="InterPro" id="IPR001214">
    <property type="entry name" value="SET_dom"/>
</dbReference>
<dbReference type="AlphaFoldDB" id="A0A1C7NMQ0"/>
<dbReference type="OrthoDB" id="3180714at2759"/>
<dbReference type="Gene3D" id="2.170.270.10">
    <property type="entry name" value="SET domain"/>
    <property type="match status" value="1"/>
</dbReference>
<dbReference type="SUPFAM" id="SSF82199">
    <property type="entry name" value="SET domain"/>
    <property type="match status" value="1"/>
</dbReference>
<dbReference type="GO" id="GO:0062122">
    <property type="term" value="F:histone H3K37 methyltransferase activity"/>
    <property type="evidence" value="ECO:0007669"/>
    <property type="project" value="EnsemblFungi"/>
</dbReference>
<keyword evidence="4" id="KW-1185">Reference proteome</keyword>
<dbReference type="SMART" id="SM00317">
    <property type="entry name" value="SET"/>
    <property type="match status" value="1"/>
</dbReference>
<dbReference type="GO" id="GO:0005634">
    <property type="term" value="C:nucleus"/>
    <property type="evidence" value="ECO:0007669"/>
    <property type="project" value="EnsemblFungi"/>
</dbReference>
<evidence type="ECO:0000256" key="1">
    <source>
        <dbReference type="SAM" id="MobiDB-lite"/>
    </source>
</evidence>
<dbReference type="PROSITE" id="PS50280">
    <property type="entry name" value="SET"/>
    <property type="match status" value="1"/>
</dbReference>
<name>A0A1C7NMQ0_9FUNG</name>
<dbReference type="InterPro" id="IPR046341">
    <property type="entry name" value="SET_dom_sf"/>
</dbReference>
<gene>
    <name evidence="3" type="primary">set7</name>
    <name evidence="3" type="ORF">A0J61_01589</name>
</gene>
<comment type="caution">
    <text evidence="3">The sequence shown here is derived from an EMBL/GenBank/DDBJ whole genome shotgun (WGS) entry which is preliminary data.</text>
</comment>
<reference evidence="3 4" key="1">
    <citation type="submission" date="2016-03" db="EMBL/GenBank/DDBJ databases">
        <title>Choanephora cucurbitarum.</title>
        <authorList>
            <person name="Min B."/>
            <person name="Park H."/>
            <person name="Park J.-H."/>
            <person name="Shin H.-D."/>
            <person name="Choi I.-G."/>
        </authorList>
    </citation>
    <scope>NUCLEOTIDE SEQUENCE [LARGE SCALE GENOMIC DNA]</scope>
    <source>
        <strain evidence="3 4">KUS-F28377</strain>
    </source>
</reference>
<dbReference type="Pfam" id="PF00856">
    <property type="entry name" value="SET"/>
    <property type="match status" value="1"/>
</dbReference>
<evidence type="ECO:0000259" key="2">
    <source>
        <dbReference type="PROSITE" id="PS50280"/>
    </source>
</evidence>
<protein>
    <submittedName>
        <fullName evidence="3">SET domain-containing protein 7</fullName>
    </submittedName>
</protein>
<sequence>MSEDEEAIALTPYRFSFELRNDSIRGRGVFTNEPLGRNTLIEISPILFFNAAEYEEHGKYTILDHYTYCWKDGFALALGLGSMFNHDNSPNVGFIRDIPNKLIRYVTLRPIEKGEELCISYGQHLWFEDSQQSQQPEASDEEPLPFVDTSDDDEQ</sequence>
<dbReference type="InParanoid" id="A0A1C7NMQ0"/>
<dbReference type="EMBL" id="LUGH01000052">
    <property type="protein sequence ID" value="OBZ90355.1"/>
    <property type="molecule type" value="Genomic_DNA"/>
</dbReference>
<proteinExistence type="predicted"/>
<dbReference type="GO" id="GO:0005737">
    <property type="term" value="C:cytoplasm"/>
    <property type="evidence" value="ECO:0007669"/>
    <property type="project" value="EnsemblFungi"/>
</dbReference>
<dbReference type="STRING" id="101091.A0A1C7NMQ0"/>
<organism evidence="3 4">
    <name type="scientific">Choanephora cucurbitarum</name>
    <dbReference type="NCBI Taxonomy" id="101091"/>
    <lineage>
        <taxon>Eukaryota</taxon>
        <taxon>Fungi</taxon>
        <taxon>Fungi incertae sedis</taxon>
        <taxon>Mucoromycota</taxon>
        <taxon>Mucoromycotina</taxon>
        <taxon>Mucoromycetes</taxon>
        <taxon>Mucorales</taxon>
        <taxon>Mucorineae</taxon>
        <taxon>Choanephoraceae</taxon>
        <taxon>Choanephoroideae</taxon>
        <taxon>Choanephora</taxon>
    </lineage>
</organism>
<feature type="domain" description="SET" evidence="2">
    <location>
        <begin position="15"/>
        <end position="122"/>
    </location>
</feature>